<sequence length="174" mass="18493">MILPVLRLVVFFLVHFLLFLWTTSPNLWSCISSSACLARDKPSSLLHLSGGASVYPSQSVGEQLGTSSSTCEVASFPHLYALVTHQVRADGVECILSSAVSCVLSLVPSPSGHPSTPLGSILVVHLTGMGAKLSLAPLSYIDTLWELLGEKADFLEEEAGALNEPPLDVSNNMD</sequence>
<gene>
    <name evidence="1" type="ORF">DSO57_1006756</name>
</gene>
<accession>A0ACC2RME9</accession>
<organism evidence="1 2">
    <name type="scientific">Entomophthora muscae</name>
    <dbReference type="NCBI Taxonomy" id="34485"/>
    <lineage>
        <taxon>Eukaryota</taxon>
        <taxon>Fungi</taxon>
        <taxon>Fungi incertae sedis</taxon>
        <taxon>Zoopagomycota</taxon>
        <taxon>Entomophthoromycotina</taxon>
        <taxon>Entomophthoromycetes</taxon>
        <taxon>Entomophthorales</taxon>
        <taxon>Entomophthoraceae</taxon>
        <taxon>Entomophthora</taxon>
    </lineage>
</organism>
<evidence type="ECO:0000313" key="2">
    <source>
        <dbReference type="Proteomes" id="UP001165960"/>
    </source>
</evidence>
<reference evidence="1" key="1">
    <citation type="submission" date="2022-04" db="EMBL/GenBank/DDBJ databases">
        <title>Genome of the entomopathogenic fungus Entomophthora muscae.</title>
        <authorList>
            <person name="Elya C."/>
            <person name="Lovett B.R."/>
            <person name="Lee E."/>
            <person name="Macias A.M."/>
            <person name="Hajek A.E."/>
            <person name="De Bivort B.L."/>
            <person name="Kasson M.T."/>
            <person name="De Fine Licht H.H."/>
            <person name="Stajich J.E."/>
        </authorList>
    </citation>
    <scope>NUCLEOTIDE SEQUENCE</scope>
    <source>
        <strain evidence="1">Berkeley</strain>
    </source>
</reference>
<dbReference type="Proteomes" id="UP001165960">
    <property type="component" value="Unassembled WGS sequence"/>
</dbReference>
<keyword evidence="2" id="KW-1185">Reference proteome</keyword>
<evidence type="ECO:0000313" key="1">
    <source>
        <dbReference type="EMBL" id="KAJ9051215.1"/>
    </source>
</evidence>
<dbReference type="EMBL" id="QTSX02007119">
    <property type="protein sequence ID" value="KAJ9051215.1"/>
    <property type="molecule type" value="Genomic_DNA"/>
</dbReference>
<protein>
    <submittedName>
        <fullName evidence="1">Uncharacterized protein</fullName>
    </submittedName>
</protein>
<name>A0ACC2RME9_9FUNG</name>
<comment type="caution">
    <text evidence="1">The sequence shown here is derived from an EMBL/GenBank/DDBJ whole genome shotgun (WGS) entry which is preliminary data.</text>
</comment>
<proteinExistence type="predicted"/>